<accession>A0A1A9ZEB9</accession>
<dbReference type="AlphaFoldDB" id="A0A1A9ZEB9"/>
<organism evidence="1 2">
    <name type="scientific">Glossina pallidipes</name>
    <name type="common">Tsetse fly</name>
    <dbReference type="NCBI Taxonomy" id="7398"/>
    <lineage>
        <taxon>Eukaryota</taxon>
        <taxon>Metazoa</taxon>
        <taxon>Ecdysozoa</taxon>
        <taxon>Arthropoda</taxon>
        <taxon>Hexapoda</taxon>
        <taxon>Insecta</taxon>
        <taxon>Pterygota</taxon>
        <taxon>Neoptera</taxon>
        <taxon>Endopterygota</taxon>
        <taxon>Diptera</taxon>
        <taxon>Brachycera</taxon>
        <taxon>Muscomorpha</taxon>
        <taxon>Hippoboscoidea</taxon>
        <taxon>Glossinidae</taxon>
        <taxon>Glossina</taxon>
    </lineage>
</organism>
<dbReference type="EnsemblMetazoa" id="GPAI012066-RA">
    <property type="protein sequence ID" value="GPAI012066-PA"/>
    <property type="gene ID" value="GPAI012066"/>
</dbReference>
<evidence type="ECO:0000313" key="2">
    <source>
        <dbReference type="Proteomes" id="UP000092445"/>
    </source>
</evidence>
<reference evidence="1" key="2">
    <citation type="submission" date="2020-05" db="UniProtKB">
        <authorList>
            <consortium name="EnsemblMetazoa"/>
        </authorList>
    </citation>
    <scope>IDENTIFICATION</scope>
    <source>
        <strain evidence="1">IAEA</strain>
    </source>
</reference>
<protein>
    <submittedName>
        <fullName evidence="1">Uncharacterized protein</fullName>
    </submittedName>
</protein>
<keyword evidence="2" id="KW-1185">Reference proteome</keyword>
<proteinExistence type="predicted"/>
<name>A0A1A9ZEB9_GLOPL</name>
<evidence type="ECO:0000313" key="1">
    <source>
        <dbReference type="EnsemblMetazoa" id="GPAI012066-PA"/>
    </source>
</evidence>
<sequence>MIQNKEKENKESKRRKEEEFNNIYDDIWIFFPLRLQPVLVMFTAAKILTSAIFCRDGAAIKTTYGVNSAVRNIFKACGSTSSIAILPSSISHRALAK</sequence>
<reference evidence="2" key="1">
    <citation type="submission" date="2014-03" db="EMBL/GenBank/DDBJ databases">
        <authorList>
            <person name="Aksoy S."/>
            <person name="Warren W."/>
            <person name="Wilson R.K."/>
        </authorList>
    </citation>
    <scope>NUCLEOTIDE SEQUENCE [LARGE SCALE GENOMIC DNA]</scope>
    <source>
        <strain evidence="2">IAEA</strain>
    </source>
</reference>
<dbReference type="Proteomes" id="UP000092445">
    <property type="component" value="Unassembled WGS sequence"/>
</dbReference>
<dbReference type="VEuPathDB" id="VectorBase:GPAI012066"/>